<sequence>MSSRRGNYSASQTLPQAQVQRNQLMEAQTAQANPPTQPSEQVGQPGQASGTYGGQNVPYEQQNVPYEQQNVPYKQQNVPYEQQNVPYKQQDGPYGLQNTLPPTAPTQGAALAQPMTCPYHRNQVVLPGAGMPPMGRFLAEGPTEQPAIFNP</sequence>
<protein>
    <submittedName>
        <fullName evidence="2">Uncharacterized protein</fullName>
    </submittedName>
</protein>
<proteinExistence type="predicted"/>
<feature type="non-terminal residue" evidence="2">
    <location>
        <position position="151"/>
    </location>
</feature>
<comment type="caution">
    <text evidence="2">The sequence shown here is derived from an EMBL/GenBank/DDBJ whole genome shotgun (WGS) entry which is preliminary data.</text>
</comment>
<dbReference type="AlphaFoldDB" id="A0A9P8I6R1"/>
<accession>A0A9P8I6R1</accession>
<feature type="compositionally biased region" description="Polar residues" evidence="1">
    <location>
        <begin position="58"/>
        <end position="68"/>
    </location>
</feature>
<dbReference type="Proteomes" id="UP000698800">
    <property type="component" value="Unassembled WGS sequence"/>
</dbReference>
<evidence type="ECO:0000313" key="2">
    <source>
        <dbReference type="EMBL" id="KAH0541851.1"/>
    </source>
</evidence>
<dbReference type="EMBL" id="JAGHQL010000067">
    <property type="protein sequence ID" value="KAH0541851.1"/>
    <property type="molecule type" value="Genomic_DNA"/>
</dbReference>
<gene>
    <name evidence="2" type="ORF">FGG08_003735</name>
</gene>
<organism evidence="2 3">
    <name type="scientific">Glutinoglossum americanum</name>
    <dbReference type="NCBI Taxonomy" id="1670608"/>
    <lineage>
        <taxon>Eukaryota</taxon>
        <taxon>Fungi</taxon>
        <taxon>Dikarya</taxon>
        <taxon>Ascomycota</taxon>
        <taxon>Pezizomycotina</taxon>
        <taxon>Geoglossomycetes</taxon>
        <taxon>Geoglossales</taxon>
        <taxon>Geoglossaceae</taxon>
        <taxon>Glutinoglossum</taxon>
    </lineage>
</organism>
<reference evidence="2" key="1">
    <citation type="submission" date="2021-03" db="EMBL/GenBank/DDBJ databases">
        <title>Comparative genomics and phylogenomic investigation of the class Geoglossomycetes provide insights into ecological specialization and systematics.</title>
        <authorList>
            <person name="Melie T."/>
            <person name="Pirro S."/>
            <person name="Miller A.N."/>
            <person name="Quandt A."/>
        </authorList>
    </citation>
    <scope>NUCLEOTIDE SEQUENCE</scope>
    <source>
        <strain evidence="2">GBOQ0MN5Z8</strain>
    </source>
</reference>
<keyword evidence="3" id="KW-1185">Reference proteome</keyword>
<dbReference type="OrthoDB" id="3547690at2759"/>
<evidence type="ECO:0000256" key="1">
    <source>
        <dbReference type="SAM" id="MobiDB-lite"/>
    </source>
</evidence>
<evidence type="ECO:0000313" key="3">
    <source>
        <dbReference type="Proteomes" id="UP000698800"/>
    </source>
</evidence>
<feature type="compositionally biased region" description="Polar residues" evidence="1">
    <location>
        <begin position="1"/>
        <end position="50"/>
    </location>
</feature>
<name>A0A9P8I6R1_9PEZI</name>
<feature type="region of interest" description="Disordered" evidence="1">
    <location>
        <begin position="1"/>
        <end position="68"/>
    </location>
</feature>
<feature type="region of interest" description="Disordered" evidence="1">
    <location>
        <begin position="85"/>
        <end position="109"/>
    </location>
</feature>